<dbReference type="EMBL" id="CAJOBC010000659">
    <property type="protein sequence ID" value="CAF3612428.1"/>
    <property type="molecule type" value="Genomic_DNA"/>
</dbReference>
<evidence type="ECO:0000256" key="7">
    <source>
        <dbReference type="RuleBase" id="RU367148"/>
    </source>
</evidence>
<dbReference type="GO" id="GO:0000974">
    <property type="term" value="C:Prp19 complex"/>
    <property type="evidence" value="ECO:0007669"/>
    <property type="project" value="TreeGrafter"/>
</dbReference>
<dbReference type="GO" id="GO:0071014">
    <property type="term" value="C:post-mRNA release spliceosomal complex"/>
    <property type="evidence" value="ECO:0007669"/>
    <property type="project" value="TreeGrafter"/>
</dbReference>
<dbReference type="AlphaFoldDB" id="A0A813UN34"/>
<evidence type="ECO:0000256" key="6">
    <source>
        <dbReference type="ARBA" id="ARBA00023242"/>
    </source>
</evidence>
<dbReference type="EMBL" id="CAJOBA010000585">
    <property type="protein sequence ID" value="CAF3542938.1"/>
    <property type="molecule type" value="Genomic_DNA"/>
</dbReference>
<evidence type="ECO:0000256" key="2">
    <source>
        <dbReference type="ARBA" id="ARBA00010028"/>
    </source>
</evidence>
<evidence type="ECO:0000256" key="1">
    <source>
        <dbReference type="ARBA" id="ARBA00004123"/>
    </source>
</evidence>
<dbReference type="EMBL" id="CAJNOK010000585">
    <property type="protein sequence ID" value="CAF0763000.1"/>
    <property type="molecule type" value="Genomic_DNA"/>
</dbReference>
<dbReference type="Proteomes" id="UP000682733">
    <property type="component" value="Unassembled WGS sequence"/>
</dbReference>
<dbReference type="InterPro" id="IPR013260">
    <property type="entry name" value="mRNA_splic_SYF2"/>
</dbReference>
<reference evidence="9" key="1">
    <citation type="submission" date="2021-02" db="EMBL/GenBank/DDBJ databases">
        <authorList>
            <person name="Nowell W R."/>
        </authorList>
    </citation>
    <scope>NUCLEOTIDE SEQUENCE</scope>
</reference>
<gene>
    <name evidence="9" type="ORF">GPM918_LOCUS4783</name>
    <name evidence="8" type="ORF">OVA965_LOCUS2659</name>
    <name evidence="11" type="ORF">SRO942_LOCUS4784</name>
    <name evidence="10" type="ORF">TMI583_LOCUS2658</name>
</gene>
<evidence type="ECO:0000313" key="9">
    <source>
        <dbReference type="EMBL" id="CAF0825673.1"/>
    </source>
</evidence>
<dbReference type="PANTHER" id="PTHR13264:SF5">
    <property type="entry name" value="PRE-MRNA-SPLICING FACTOR SYF2"/>
    <property type="match status" value="1"/>
</dbReference>
<keyword evidence="5 7" id="KW-0508">mRNA splicing</keyword>
<keyword evidence="12" id="KW-1185">Reference proteome</keyword>
<keyword evidence="6 7" id="KW-0539">Nucleus</keyword>
<comment type="similarity">
    <text evidence="2 7">Belongs to the SYF2 family.</text>
</comment>
<comment type="subcellular location">
    <subcellularLocation>
        <location evidence="1 7">Nucleus</location>
    </subcellularLocation>
</comment>
<name>A0A813UN34_9BILA</name>
<dbReference type="Proteomes" id="UP000681722">
    <property type="component" value="Unassembled WGS sequence"/>
</dbReference>
<protein>
    <recommendedName>
        <fullName evidence="7">Pre-mRNA-splicing factor SYF2</fullName>
    </recommendedName>
</protein>
<dbReference type="PANTHER" id="PTHR13264">
    <property type="entry name" value="GCIP-INTERACTING PROTEIN P29"/>
    <property type="match status" value="1"/>
</dbReference>
<keyword evidence="4 7" id="KW-0747">Spliceosome</keyword>
<comment type="subunit">
    <text evidence="7">May be part of a spliceosome complex.</text>
</comment>
<comment type="function">
    <text evidence="7">Involved in pre-mRNA splicing.</text>
</comment>
<proteinExistence type="inferred from homology"/>
<accession>A0A813UN34</accession>
<dbReference type="GO" id="GO:0071013">
    <property type="term" value="C:catalytic step 2 spliceosome"/>
    <property type="evidence" value="ECO:0007669"/>
    <property type="project" value="TreeGrafter"/>
</dbReference>
<organism evidence="9 12">
    <name type="scientific">Didymodactylos carnosus</name>
    <dbReference type="NCBI Taxonomy" id="1234261"/>
    <lineage>
        <taxon>Eukaryota</taxon>
        <taxon>Metazoa</taxon>
        <taxon>Spiralia</taxon>
        <taxon>Gnathifera</taxon>
        <taxon>Rotifera</taxon>
        <taxon>Eurotatoria</taxon>
        <taxon>Bdelloidea</taxon>
        <taxon>Philodinida</taxon>
        <taxon>Philodinidae</taxon>
        <taxon>Didymodactylos</taxon>
    </lineage>
</organism>
<evidence type="ECO:0000256" key="3">
    <source>
        <dbReference type="ARBA" id="ARBA00022664"/>
    </source>
</evidence>
<evidence type="ECO:0000256" key="4">
    <source>
        <dbReference type="ARBA" id="ARBA00022728"/>
    </source>
</evidence>
<dbReference type="GO" id="GO:0000398">
    <property type="term" value="P:mRNA splicing, via spliceosome"/>
    <property type="evidence" value="ECO:0007669"/>
    <property type="project" value="UniProtKB-UniRule"/>
</dbReference>
<keyword evidence="3 7" id="KW-0507">mRNA processing</keyword>
<evidence type="ECO:0000313" key="12">
    <source>
        <dbReference type="Proteomes" id="UP000663829"/>
    </source>
</evidence>
<dbReference type="EMBL" id="CAJNOQ010000659">
    <property type="protein sequence ID" value="CAF0825673.1"/>
    <property type="molecule type" value="Genomic_DNA"/>
</dbReference>
<evidence type="ECO:0000313" key="11">
    <source>
        <dbReference type="EMBL" id="CAF3612428.1"/>
    </source>
</evidence>
<evidence type="ECO:0000313" key="8">
    <source>
        <dbReference type="EMBL" id="CAF0763000.1"/>
    </source>
</evidence>
<dbReference type="OrthoDB" id="199717at2759"/>
<dbReference type="Proteomes" id="UP000677228">
    <property type="component" value="Unassembled WGS sequence"/>
</dbReference>
<evidence type="ECO:0000256" key="5">
    <source>
        <dbReference type="ARBA" id="ARBA00023187"/>
    </source>
</evidence>
<sequence>MLQINDEPTLNDVGNKHTDRLNRLKELHFRRNEARKLNHLEVIEEDHRKDLPTNYEKRCERVQKQDEQTKKKKDAANAGLDFDRVEMLEWTAEEVDRWEKKKRKRNPDVGFDNYEQCTARAHGKLTSQLKPDFEALKKQKEELGEDYYATTSTLIHGTHKPSESAINRMTEDLEKQVLKRSKYSRRRTHNPDLDIDYINERNRAFNKKIERYYGKYTTEIKQNLERGTAV</sequence>
<dbReference type="Pfam" id="PF08231">
    <property type="entry name" value="SYF2"/>
    <property type="match status" value="1"/>
</dbReference>
<dbReference type="Proteomes" id="UP000663829">
    <property type="component" value="Unassembled WGS sequence"/>
</dbReference>
<evidence type="ECO:0000313" key="10">
    <source>
        <dbReference type="EMBL" id="CAF3542938.1"/>
    </source>
</evidence>
<comment type="caution">
    <text evidence="9">The sequence shown here is derived from an EMBL/GenBank/DDBJ whole genome shotgun (WGS) entry which is preliminary data.</text>
</comment>